<dbReference type="EMBL" id="CM039429">
    <property type="protein sequence ID" value="KAI4350106.1"/>
    <property type="molecule type" value="Genomic_DNA"/>
</dbReference>
<sequence length="352" mass="39519">MKKSNNGGQIKFRKRSCCWDRDNPHQSNSQFSRYLVRFQILNRIIAEFHWFILFQVLFQQSSATAASRYVAPYVAAAPALPNPTLSVVAPVYSAPVPIAGVYSLPQYHQMQTLTPVALESVKAAIANSEIEHGRILLLQGGQKAEGKIFLLVWLACLHSSNDYRLFCGDLGNEVNHDVLSKAFSQFPSFNMARRFCLKSRVVNVLCFSRMLVDPRSLLSGFIGIFKSSLQLVNQDSLSRGKISSVLLLFQNSNESKSEAPNQHAAGADFFIDDHVVRDKRTGKTEGYGFVSFPNPSDLASALKEMNGKYVGNRPIKLCKSKWNERTDFEALEKQKKQAQKKLKLSRKGVLHK</sequence>
<proteinExistence type="predicted"/>
<evidence type="ECO:0000313" key="2">
    <source>
        <dbReference type="Proteomes" id="UP000828941"/>
    </source>
</evidence>
<name>A0ACB9PNV5_BAUVA</name>
<reference evidence="1 2" key="1">
    <citation type="journal article" date="2022" name="DNA Res.">
        <title>Chromosomal-level genome assembly of the orchid tree Bauhinia variegata (Leguminosae; Cercidoideae) supports the allotetraploid origin hypothesis of Bauhinia.</title>
        <authorList>
            <person name="Zhong Y."/>
            <person name="Chen Y."/>
            <person name="Zheng D."/>
            <person name="Pang J."/>
            <person name="Liu Y."/>
            <person name="Luo S."/>
            <person name="Meng S."/>
            <person name="Qian L."/>
            <person name="Wei D."/>
            <person name="Dai S."/>
            <person name="Zhou R."/>
        </authorList>
    </citation>
    <scope>NUCLEOTIDE SEQUENCE [LARGE SCALE GENOMIC DNA]</scope>
    <source>
        <strain evidence="1">BV-YZ2020</strain>
    </source>
</reference>
<accession>A0ACB9PNV5</accession>
<organism evidence="1 2">
    <name type="scientific">Bauhinia variegata</name>
    <name type="common">Purple orchid tree</name>
    <name type="synonym">Phanera variegata</name>
    <dbReference type="NCBI Taxonomy" id="167791"/>
    <lineage>
        <taxon>Eukaryota</taxon>
        <taxon>Viridiplantae</taxon>
        <taxon>Streptophyta</taxon>
        <taxon>Embryophyta</taxon>
        <taxon>Tracheophyta</taxon>
        <taxon>Spermatophyta</taxon>
        <taxon>Magnoliopsida</taxon>
        <taxon>eudicotyledons</taxon>
        <taxon>Gunneridae</taxon>
        <taxon>Pentapetalae</taxon>
        <taxon>rosids</taxon>
        <taxon>fabids</taxon>
        <taxon>Fabales</taxon>
        <taxon>Fabaceae</taxon>
        <taxon>Cercidoideae</taxon>
        <taxon>Cercideae</taxon>
        <taxon>Bauhiniinae</taxon>
        <taxon>Bauhinia</taxon>
    </lineage>
</organism>
<dbReference type="Proteomes" id="UP000828941">
    <property type="component" value="Chromosome 4"/>
</dbReference>
<evidence type="ECO:0000313" key="1">
    <source>
        <dbReference type="EMBL" id="KAI4350106.1"/>
    </source>
</evidence>
<comment type="caution">
    <text evidence="1">The sequence shown here is derived from an EMBL/GenBank/DDBJ whole genome shotgun (WGS) entry which is preliminary data.</text>
</comment>
<protein>
    <submittedName>
        <fullName evidence="1">Uncharacterized protein</fullName>
    </submittedName>
</protein>
<keyword evidence="2" id="KW-1185">Reference proteome</keyword>
<gene>
    <name evidence="1" type="ORF">L6164_010624</name>
</gene>